<evidence type="ECO:0000313" key="2">
    <source>
        <dbReference type="EMBL" id="KAK5979242.1"/>
    </source>
</evidence>
<dbReference type="AlphaFoldDB" id="A0AAN8FRB6"/>
<dbReference type="Proteomes" id="UP001331761">
    <property type="component" value="Unassembled WGS sequence"/>
</dbReference>
<feature type="region of interest" description="Disordered" evidence="1">
    <location>
        <begin position="1"/>
        <end position="116"/>
    </location>
</feature>
<dbReference type="EMBL" id="WIXE01008513">
    <property type="protein sequence ID" value="KAK5979242.1"/>
    <property type="molecule type" value="Genomic_DNA"/>
</dbReference>
<accession>A0AAN8FRB6</accession>
<comment type="caution">
    <text evidence="2">The sequence shown here is derived from an EMBL/GenBank/DDBJ whole genome shotgun (WGS) entry which is preliminary data.</text>
</comment>
<feature type="compositionally biased region" description="Basic and acidic residues" evidence="1">
    <location>
        <begin position="1"/>
        <end position="11"/>
    </location>
</feature>
<feature type="compositionally biased region" description="Basic residues" evidence="1">
    <location>
        <begin position="38"/>
        <end position="49"/>
    </location>
</feature>
<proteinExistence type="predicted"/>
<feature type="compositionally biased region" description="Basic and acidic residues" evidence="1">
    <location>
        <begin position="59"/>
        <end position="72"/>
    </location>
</feature>
<protein>
    <submittedName>
        <fullName evidence="2">Uncharacterized protein</fullName>
    </submittedName>
</protein>
<organism evidence="2 3">
    <name type="scientific">Trichostrongylus colubriformis</name>
    <name type="common">Black scour worm</name>
    <dbReference type="NCBI Taxonomy" id="6319"/>
    <lineage>
        <taxon>Eukaryota</taxon>
        <taxon>Metazoa</taxon>
        <taxon>Ecdysozoa</taxon>
        <taxon>Nematoda</taxon>
        <taxon>Chromadorea</taxon>
        <taxon>Rhabditida</taxon>
        <taxon>Rhabditina</taxon>
        <taxon>Rhabditomorpha</taxon>
        <taxon>Strongyloidea</taxon>
        <taxon>Trichostrongylidae</taxon>
        <taxon>Trichostrongylus</taxon>
    </lineage>
</organism>
<reference evidence="2 3" key="1">
    <citation type="submission" date="2019-10" db="EMBL/GenBank/DDBJ databases">
        <title>Assembly and Annotation for the nematode Trichostrongylus colubriformis.</title>
        <authorList>
            <person name="Martin J."/>
        </authorList>
    </citation>
    <scope>NUCLEOTIDE SEQUENCE [LARGE SCALE GENOMIC DNA]</scope>
    <source>
        <strain evidence="2">G859</strain>
        <tissue evidence="2">Whole worm</tissue>
    </source>
</reference>
<name>A0AAN8FRB6_TRICO</name>
<evidence type="ECO:0000256" key="1">
    <source>
        <dbReference type="SAM" id="MobiDB-lite"/>
    </source>
</evidence>
<evidence type="ECO:0000313" key="3">
    <source>
        <dbReference type="Proteomes" id="UP001331761"/>
    </source>
</evidence>
<keyword evidence="3" id="KW-1185">Reference proteome</keyword>
<gene>
    <name evidence="2" type="ORF">GCK32_005903</name>
</gene>
<sequence length="149" mass="16771">MELPAKEENADSRSLVSKPKRKQFTTTNIDPSPQPLAKKVKLKKKIRAKKQSEVNPLECLKHGVAERQHQDSPEIMELPVKDENADSRSQASKPKRKQFTTATIDPSPQPLAKKVKLKKKIKAKKQSETVTLMEGEATVEEILSTFCPE</sequence>